<gene>
    <name evidence="2" type="ORF">HMPREF0551_1116</name>
</gene>
<reference evidence="2 3" key="1">
    <citation type="submission" date="2010-12" db="EMBL/GenBank/DDBJ databases">
        <authorList>
            <person name="Muzny D."/>
            <person name="Qin X."/>
            <person name="Deng J."/>
            <person name="Jiang H."/>
            <person name="Liu Y."/>
            <person name="Qu J."/>
            <person name="Song X.-Z."/>
            <person name="Zhang L."/>
            <person name="Thornton R."/>
            <person name="Coyle M."/>
            <person name="Francisco L."/>
            <person name="Jackson L."/>
            <person name="Javaid M."/>
            <person name="Korchina V."/>
            <person name="Kovar C."/>
            <person name="Mata R."/>
            <person name="Mathew T."/>
            <person name="Ngo R."/>
            <person name="Nguyen L."/>
            <person name="Nguyen N."/>
            <person name="Okwuonu G."/>
            <person name="Ongeri F."/>
            <person name="Pham C."/>
            <person name="Simmons D."/>
            <person name="Wilczek-Boney K."/>
            <person name="Hale W."/>
            <person name="Jakkamsetti A."/>
            <person name="Pham P."/>
            <person name="Ruth R."/>
            <person name="San Lucas F."/>
            <person name="Warren J."/>
            <person name="Zhang J."/>
            <person name="Zhao Z."/>
            <person name="Zhou C."/>
            <person name="Zhu D."/>
            <person name="Lee S."/>
            <person name="Bess C."/>
            <person name="Blankenburg K."/>
            <person name="Forbes L."/>
            <person name="Fu Q."/>
            <person name="Gubbala S."/>
            <person name="Hirani K."/>
            <person name="Jayaseelan J.C."/>
            <person name="Lara F."/>
            <person name="Munidasa M."/>
            <person name="Palculict T."/>
            <person name="Patil S."/>
            <person name="Pu L.-L."/>
            <person name="Saada N."/>
            <person name="Tang L."/>
            <person name="Weissenberger G."/>
            <person name="Zhu Y."/>
            <person name="Hemphill L."/>
            <person name="Shang Y."/>
            <person name="Youmans B."/>
            <person name="Ayvaz T."/>
            <person name="Ross M."/>
            <person name="Santibanez J."/>
            <person name="Aqrawi P."/>
            <person name="Gross S."/>
            <person name="Joshi V."/>
            <person name="Fowler G."/>
            <person name="Nazareth L."/>
            <person name="Reid J."/>
            <person name="Worley K."/>
            <person name="Petrosino J."/>
            <person name="Highlander S."/>
            <person name="Gibbs R."/>
        </authorList>
    </citation>
    <scope>NUCLEOTIDE SEQUENCE [LARGE SCALE GENOMIC DNA]</scope>
    <source>
        <strain evidence="2 3">ATCC 51599</strain>
    </source>
</reference>
<dbReference type="EMBL" id="AEQP01000004">
    <property type="protein sequence ID" value="EFV95158.1"/>
    <property type="molecule type" value="Genomic_DNA"/>
</dbReference>
<dbReference type="AlphaFoldDB" id="E7RWQ4"/>
<feature type="signal peptide" evidence="1">
    <location>
        <begin position="1"/>
        <end position="28"/>
    </location>
</feature>
<organism evidence="2 3">
    <name type="scientific">Lautropia mirabilis ATCC 51599</name>
    <dbReference type="NCBI Taxonomy" id="887898"/>
    <lineage>
        <taxon>Bacteria</taxon>
        <taxon>Pseudomonadati</taxon>
        <taxon>Pseudomonadota</taxon>
        <taxon>Betaproteobacteria</taxon>
        <taxon>Burkholderiales</taxon>
        <taxon>Burkholderiaceae</taxon>
        <taxon>Lautropia</taxon>
    </lineage>
</organism>
<comment type="caution">
    <text evidence="2">The sequence shown here is derived from an EMBL/GenBank/DDBJ whole genome shotgun (WGS) entry which is preliminary data.</text>
</comment>
<protein>
    <submittedName>
        <fullName evidence="2">Uncharacterized protein</fullName>
    </submittedName>
</protein>
<sequence>MKNHRPRLLSHRILAPLLALSFSPLALAQAPAASDTTPDISAQKLTHPQAGAPSSRDRKSLSDTIRSIRDLRRIRPISAWGVRADVLAYALSVSTGNDDGRQVAIPWSQAMPGGSPLNDSSRESFQLRQNLEGNTLQVIQQVWRAEGDVGKGIGRYRTGIRTTLPQGPIKPLRWVRNGTPLLSLGTFAFTTFEIRPETSWGPNFKRSGQVYYEAVEPYVLKQGQVVPFNQVLHEWKSIPYNAIPLQLIVLPGERQNQFRACWNIGYHGFRLVCNTWQVPHSWNYLHTLDHIGPYLVQNGSDGPQYFRYRP</sequence>
<name>E7RWQ4_9BURK</name>
<dbReference type="Proteomes" id="UP000011021">
    <property type="component" value="Unassembled WGS sequence"/>
</dbReference>
<evidence type="ECO:0000313" key="2">
    <source>
        <dbReference type="EMBL" id="EFV95158.1"/>
    </source>
</evidence>
<accession>E7RWQ4</accession>
<keyword evidence="3" id="KW-1185">Reference proteome</keyword>
<evidence type="ECO:0000313" key="3">
    <source>
        <dbReference type="Proteomes" id="UP000011021"/>
    </source>
</evidence>
<feature type="chain" id="PRO_5003221749" evidence="1">
    <location>
        <begin position="29"/>
        <end position="310"/>
    </location>
</feature>
<dbReference type="HOGENOM" id="CLU_920687_0_0_4"/>
<proteinExistence type="predicted"/>
<evidence type="ECO:0000256" key="1">
    <source>
        <dbReference type="SAM" id="SignalP"/>
    </source>
</evidence>
<keyword evidence="1" id="KW-0732">Signal</keyword>